<dbReference type="Gene3D" id="1.20.1260.100">
    <property type="entry name" value="TspO/MBR protein"/>
    <property type="match status" value="1"/>
</dbReference>
<dbReference type="AlphaFoldDB" id="A0AA86TB06"/>
<dbReference type="EMBL" id="CAXDID020000065">
    <property type="protein sequence ID" value="CAL6011730.1"/>
    <property type="molecule type" value="Genomic_DNA"/>
</dbReference>
<keyword evidence="5 6" id="KW-0472">Membrane</keyword>
<comment type="subcellular location">
    <subcellularLocation>
        <location evidence="1">Membrane</location>
        <topology evidence="1">Multi-pass membrane protein</topology>
    </subcellularLocation>
</comment>
<feature type="transmembrane region" description="Helical" evidence="6">
    <location>
        <begin position="143"/>
        <end position="166"/>
    </location>
</feature>
<dbReference type="Proteomes" id="UP001642409">
    <property type="component" value="Unassembled WGS sequence"/>
</dbReference>
<gene>
    <name evidence="7" type="ORF">HINF_LOCUS1589</name>
    <name evidence="8" type="ORF">HINF_LOCUS22959</name>
</gene>
<keyword evidence="3 6" id="KW-0812">Transmembrane</keyword>
<proteinExistence type="inferred from homology"/>
<sequence>MFDVAKAANNGNITVLNPPDYVFGIVWGLIYSMQLFHTYYISKTKLSMQIYLVQIIIAMLNMLWILAFCYFKNWFLQMVLMIVWYIMLVYNLKYFKYTTTKQQFMCKFYSCIYLGWITLAQMLSILIWSRRESNISEIELGKILLGITLILNIVISLIFNSGYVCIPQLIVLRTATYQNSLKCMQKYGSILDVILIAYQIYKDLVQKIPKKVIK</sequence>
<keyword evidence="9" id="KW-1185">Reference proteome</keyword>
<evidence type="ECO:0000256" key="3">
    <source>
        <dbReference type="ARBA" id="ARBA00022692"/>
    </source>
</evidence>
<dbReference type="InterPro" id="IPR038330">
    <property type="entry name" value="TspO/MBR-related_sf"/>
</dbReference>
<evidence type="ECO:0000256" key="1">
    <source>
        <dbReference type="ARBA" id="ARBA00004141"/>
    </source>
</evidence>
<feature type="transmembrane region" description="Helical" evidence="6">
    <location>
        <begin position="21"/>
        <end position="41"/>
    </location>
</feature>
<organism evidence="7">
    <name type="scientific">Hexamita inflata</name>
    <dbReference type="NCBI Taxonomy" id="28002"/>
    <lineage>
        <taxon>Eukaryota</taxon>
        <taxon>Metamonada</taxon>
        <taxon>Diplomonadida</taxon>
        <taxon>Hexamitidae</taxon>
        <taxon>Hexamitinae</taxon>
        <taxon>Hexamita</taxon>
    </lineage>
</organism>
<name>A0AA86TB06_9EUKA</name>
<comment type="similarity">
    <text evidence="2">Belongs to the TspO/BZRP family.</text>
</comment>
<reference evidence="8 9" key="2">
    <citation type="submission" date="2024-07" db="EMBL/GenBank/DDBJ databases">
        <authorList>
            <person name="Akdeniz Z."/>
        </authorList>
    </citation>
    <scope>NUCLEOTIDE SEQUENCE [LARGE SCALE GENOMIC DNA]</scope>
</reference>
<evidence type="ECO:0000313" key="7">
    <source>
        <dbReference type="EMBL" id="CAI9913944.1"/>
    </source>
</evidence>
<dbReference type="GO" id="GO:0016020">
    <property type="term" value="C:membrane"/>
    <property type="evidence" value="ECO:0007669"/>
    <property type="project" value="UniProtKB-SubCell"/>
</dbReference>
<evidence type="ECO:0000313" key="8">
    <source>
        <dbReference type="EMBL" id="CAL6011730.1"/>
    </source>
</evidence>
<feature type="transmembrane region" description="Helical" evidence="6">
    <location>
        <begin position="74"/>
        <end position="92"/>
    </location>
</feature>
<evidence type="ECO:0000313" key="9">
    <source>
        <dbReference type="Proteomes" id="UP001642409"/>
    </source>
</evidence>
<feature type="transmembrane region" description="Helical" evidence="6">
    <location>
        <begin position="104"/>
        <end position="128"/>
    </location>
</feature>
<feature type="transmembrane region" description="Helical" evidence="6">
    <location>
        <begin position="48"/>
        <end position="68"/>
    </location>
</feature>
<dbReference type="InterPro" id="IPR004307">
    <property type="entry name" value="TspO_MBR"/>
</dbReference>
<comment type="caution">
    <text evidence="7">The sequence shown here is derived from an EMBL/GenBank/DDBJ whole genome shotgun (WGS) entry which is preliminary data.</text>
</comment>
<dbReference type="EMBL" id="CATOUU010000042">
    <property type="protein sequence ID" value="CAI9913944.1"/>
    <property type="molecule type" value="Genomic_DNA"/>
</dbReference>
<evidence type="ECO:0000256" key="6">
    <source>
        <dbReference type="SAM" id="Phobius"/>
    </source>
</evidence>
<protein>
    <submittedName>
        <fullName evidence="7">TspO/MBR-related protein</fullName>
    </submittedName>
    <submittedName>
        <fullName evidence="8">TspO/MBR-related_protein</fullName>
    </submittedName>
</protein>
<dbReference type="Pfam" id="PF03073">
    <property type="entry name" value="TspO_MBR"/>
    <property type="match status" value="1"/>
</dbReference>
<accession>A0AA86TB06</accession>
<reference evidence="7" key="1">
    <citation type="submission" date="2023-06" db="EMBL/GenBank/DDBJ databases">
        <authorList>
            <person name="Kurt Z."/>
        </authorList>
    </citation>
    <scope>NUCLEOTIDE SEQUENCE</scope>
</reference>
<evidence type="ECO:0000256" key="5">
    <source>
        <dbReference type="ARBA" id="ARBA00023136"/>
    </source>
</evidence>
<keyword evidence="4 6" id="KW-1133">Transmembrane helix</keyword>
<evidence type="ECO:0000256" key="4">
    <source>
        <dbReference type="ARBA" id="ARBA00022989"/>
    </source>
</evidence>
<evidence type="ECO:0000256" key="2">
    <source>
        <dbReference type="ARBA" id="ARBA00007524"/>
    </source>
</evidence>